<name>A0A7L0JXC1_CHATO</name>
<sequence length="222" mass="24864">SNCRWDGKYSVNCSFTGVSTVPEDISQTAITADLSYNNITIFLSTNGRNEDWMLKHLNLSNNLISELSITAFRNAPALETLNLNGNSISTLTLDVSTPAHESKTYEKVHHLLPALKVLSAERNYLDAVPRGLGLLQSLQTVHLSFNGILQIDLNDFRNCSQLKNIYLQSNKITKIHPDAFKDLNKLQVVVDLRENALTTVLPQIIINLNIFQLEVDLSNNSW</sequence>
<dbReference type="GO" id="GO:0005886">
    <property type="term" value="C:plasma membrane"/>
    <property type="evidence" value="ECO:0007669"/>
    <property type="project" value="TreeGrafter"/>
</dbReference>
<dbReference type="InterPro" id="IPR003591">
    <property type="entry name" value="Leu-rich_rpt_typical-subtyp"/>
</dbReference>
<accession>A0A7L0JXC1</accession>
<keyword evidence="2" id="KW-0677">Repeat</keyword>
<dbReference type="InterPro" id="IPR050541">
    <property type="entry name" value="LRR_TM_domain-containing"/>
</dbReference>
<dbReference type="EMBL" id="VXAL01008013">
    <property type="protein sequence ID" value="NXK49078.1"/>
    <property type="molecule type" value="Genomic_DNA"/>
</dbReference>
<reference evidence="3 4" key="1">
    <citation type="submission" date="2019-09" db="EMBL/GenBank/DDBJ databases">
        <title>Bird 10,000 Genomes (B10K) Project - Family phase.</title>
        <authorList>
            <person name="Zhang G."/>
        </authorList>
    </citation>
    <scope>NUCLEOTIDE SEQUENCE [LARGE SCALE GENOMIC DNA]</scope>
    <source>
        <strain evidence="3">B10K-DU-011-36</strain>
        <tissue evidence="3">Muscle</tissue>
    </source>
</reference>
<dbReference type="Gene3D" id="3.80.10.10">
    <property type="entry name" value="Ribonuclease Inhibitor"/>
    <property type="match status" value="2"/>
</dbReference>
<comment type="caution">
    <text evidence="3">The sequence shown here is derived from an EMBL/GenBank/DDBJ whole genome shotgun (WGS) entry which is preliminary data.</text>
</comment>
<evidence type="ECO:0000313" key="3">
    <source>
        <dbReference type="EMBL" id="NXK49078.1"/>
    </source>
</evidence>
<dbReference type="Pfam" id="PF13855">
    <property type="entry name" value="LRR_8"/>
    <property type="match status" value="2"/>
</dbReference>
<evidence type="ECO:0000313" key="4">
    <source>
        <dbReference type="Proteomes" id="UP000537522"/>
    </source>
</evidence>
<proteinExistence type="predicted"/>
<dbReference type="SMART" id="SM00369">
    <property type="entry name" value="LRR_TYP"/>
    <property type="match status" value="6"/>
</dbReference>
<keyword evidence="4" id="KW-1185">Reference proteome</keyword>
<dbReference type="InterPro" id="IPR001611">
    <property type="entry name" value="Leu-rich_rpt"/>
</dbReference>
<dbReference type="InterPro" id="IPR032675">
    <property type="entry name" value="LRR_dom_sf"/>
</dbReference>
<organism evidence="3 4">
    <name type="scientific">Chauna torquata</name>
    <name type="common">Southern screamer</name>
    <dbReference type="NCBI Taxonomy" id="30388"/>
    <lineage>
        <taxon>Eukaryota</taxon>
        <taxon>Metazoa</taxon>
        <taxon>Chordata</taxon>
        <taxon>Craniata</taxon>
        <taxon>Vertebrata</taxon>
        <taxon>Euteleostomi</taxon>
        <taxon>Archelosauria</taxon>
        <taxon>Archosauria</taxon>
        <taxon>Dinosauria</taxon>
        <taxon>Saurischia</taxon>
        <taxon>Theropoda</taxon>
        <taxon>Coelurosauria</taxon>
        <taxon>Aves</taxon>
        <taxon>Neognathae</taxon>
        <taxon>Galloanserae</taxon>
        <taxon>Anseriformes</taxon>
        <taxon>Anhimidae</taxon>
        <taxon>Chauna</taxon>
    </lineage>
</organism>
<dbReference type="AlphaFoldDB" id="A0A7L0JXC1"/>
<evidence type="ECO:0000256" key="2">
    <source>
        <dbReference type="ARBA" id="ARBA00022737"/>
    </source>
</evidence>
<feature type="non-terminal residue" evidence="3">
    <location>
        <position position="222"/>
    </location>
</feature>
<dbReference type="SUPFAM" id="SSF52058">
    <property type="entry name" value="L domain-like"/>
    <property type="match status" value="1"/>
</dbReference>
<dbReference type="PROSITE" id="PS51450">
    <property type="entry name" value="LRR"/>
    <property type="match status" value="1"/>
</dbReference>
<dbReference type="Proteomes" id="UP000537522">
    <property type="component" value="Unassembled WGS sequence"/>
</dbReference>
<dbReference type="PANTHER" id="PTHR24369">
    <property type="entry name" value="ANTIGEN BSP, PUTATIVE-RELATED"/>
    <property type="match status" value="1"/>
</dbReference>
<evidence type="ECO:0000256" key="1">
    <source>
        <dbReference type="ARBA" id="ARBA00022614"/>
    </source>
</evidence>
<protein>
    <submittedName>
        <fullName evidence="3">LRC66 protein</fullName>
    </submittedName>
</protein>
<dbReference type="PANTHER" id="PTHR24369:SF213">
    <property type="entry name" value="INSULIN LIKE GROWTH FACTOR BINDING PROTEIN ACID LABILE SUBUNIT"/>
    <property type="match status" value="1"/>
</dbReference>
<gene>
    <name evidence="3" type="primary">Lrrc66</name>
    <name evidence="3" type="ORF">CHATOR_R11723</name>
</gene>
<feature type="non-terminal residue" evidence="3">
    <location>
        <position position="1"/>
    </location>
</feature>
<keyword evidence="1" id="KW-0433">Leucine-rich repeat</keyword>